<keyword evidence="2" id="KW-1003">Cell membrane</keyword>
<sequence length="283" mass="29388">MLEAASVASYSALTRVLLAAPGTPYPAIVAADLTGLGVSHAVPGGAAVGSAVRYRLLRRGTTMGSEDVVLALTFESVVSSVALVAILWVGLIASIPFFGLSPAYVTTAVVCAVVLGGIALALVGLTRADAVAPRVAVWIIDRLPARLRPRLTAALHYGATRLGSLLANGPLLRASSGWALANWLFDAASLWTFLAAYGFLAQPLGLLVVYSVATLAASVPITPSGLGVIEALLIPAVVALGADHTIAVIGVISWRLFEFWVPIPLSGVTYLAIRVREYLVRAR</sequence>
<evidence type="ECO:0000256" key="1">
    <source>
        <dbReference type="ARBA" id="ARBA00004651"/>
    </source>
</evidence>
<dbReference type="Pfam" id="PF03706">
    <property type="entry name" value="LPG_synthase_TM"/>
    <property type="match status" value="1"/>
</dbReference>
<accession>A0A077LZN6</accession>
<dbReference type="InterPro" id="IPR022791">
    <property type="entry name" value="L-PG_synthase/AglD"/>
</dbReference>
<dbReference type="Proteomes" id="UP000035721">
    <property type="component" value="Unassembled WGS sequence"/>
</dbReference>
<name>A0A077LZN6_9MICO</name>
<keyword evidence="3 6" id="KW-0812">Transmembrane</keyword>
<proteinExistence type="predicted"/>
<reference evidence="7 8" key="1">
    <citation type="journal article" date="2013" name="ISME J.">
        <title>A metabolic model for members of the genus Tetrasphaera involved in enhanced biological phosphorus removal.</title>
        <authorList>
            <person name="Kristiansen R."/>
            <person name="Nguyen H.T.T."/>
            <person name="Saunders A.M."/>
            <person name="Nielsen J.L."/>
            <person name="Wimmer R."/>
            <person name="Le V.Q."/>
            <person name="McIlroy S.J."/>
            <person name="Petrovski S."/>
            <person name="Seviour R.J."/>
            <person name="Calteau A."/>
            <person name="Nielsen K.L."/>
            <person name="Nielsen P.H."/>
        </authorList>
    </citation>
    <scope>NUCLEOTIDE SEQUENCE [LARGE SCALE GENOMIC DNA]</scope>
    <source>
        <strain evidence="7 8">T1-X7</strain>
    </source>
</reference>
<dbReference type="PANTHER" id="PTHR39087:SF2">
    <property type="entry name" value="UPF0104 MEMBRANE PROTEIN MJ1595"/>
    <property type="match status" value="1"/>
</dbReference>
<keyword evidence="5 6" id="KW-0472">Membrane</keyword>
<comment type="subcellular location">
    <subcellularLocation>
        <location evidence="1">Cell membrane</location>
        <topology evidence="1">Multi-pass membrane protein</topology>
    </subcellularLocation>
</comment>
<feature type="transmembrane region" description="Helical" evidence="6">
    <location>
        <begin position="35"/>
        <end position="56"/>
    </location>
</feature>
<dbReference type="PANTHER" id="PTHR39087">
    <property type="entry name" value="UPF0104 MEMBRANE PROTEIN MJ1595"/>
    <property type="match status" value="1"/>
</dbReference>
<protein>
    <submittedName>
        <fullName evidence="7">Integral membrane protein-like protein</fullName>
    </submittedName>
</protein>
<evidence type="ECO:0000256" key="2">
    <source>
        <dbReference type="ARBA" id="ARBA00022475"/>
    </source>
</evidence>
<feature type="transmembrane region" description="Helical" evidence="6">
    <location>
        <begin position="68"/>
        <end position="91"/>
    </location>
</feature>
<feature type="transmembrane region" description="Helical" evidence="6">
    <location>
        <begin position="259"/>
        <end position="275"/>
    </location>
</feature>
<evidence type="ECO:0000313" key="7">
    <source>
        <dbReference type="EMBL" id="CCH79066.1"/>
    </source>
</evidence>
<keyword evidence="4 6" id="KW-1133">Transmembrane helix</keyword>
<evidence type="ECO:0000256" key="4">
    <source>
        <dbReference type="ARBA" id="ARBA00022989"/>
    </source>
</evidence>
<organism evidence="7 8">
    <name type="scientific">Nostocoides japonicum T1-X7</name>
    <dbReference type="NCBI Taxonomy" id="1194083"/>
    <lineage>
        <taxon>Bacteria</taxon>
        <taxon>Bacillati</taxon>
        <taxon>Actinomycetota</taxon>
        <taxon>Actinomycetes</taxon>
        <taxon>Micrococcales</taxon>
        <taxon>Intrasporangiaceae</taxon>
        <taxon>Nostocoides</taxon>
    </lineage>
</organism>
<evidence type="ECO:0000256" key="6">
    <source>
        <dbReference type="SAM" id="Phobius"/>
    </source>
</evidence>
<evidence type="ECO:0000256" key="3">
    <source>
        <dbReference type="ARBA" id="ARBA00022692"/>
    </source>
</evidence>
<evidence type="ECO:0000313" key="8">
    <source>
        <dbReference type="Proteomes" id="UP000035721"/>
    </source>
</evidence>
<dbReference type="GO" id="GO:0005886">
    <property type="term" value="C:plasma membrane"/>
    <property type="evidence" value="ECO:0007669"/>
    <property type="project" value="UniProtKB-SubCell"/>
</dbReference>
<dbReference type="NCBIfam" id="TIGR00374">
    <property type="entry name" value="flippase-like domain"/>
    <property type="match status" value="1"/>
</dbReference>
<evidence type="ECO:0000256" key="5">
    <source>
        <dbReference type="ARBA" id="ARBA00023136"/>
    </source>
</evidence>
<gene>
    <name evidence="7" type="ORF">BN12_40036</name>
</gene>
<comment type="caution">
    <text evidence="7">The sequence shown here is derived from an EMBL/GenBank/DDBJ whole genome shotgun (WGS) entry which is preliminary data.</text>
</comment>
<dbReference type="STRING" id="1194083.BN12_40036"/>
<keyword evidence="8" id="KW-1185">Reference proteome</keyword>
<dbReference type="EMBL" id="CAJB01000334">
    <property type="protein sequence ID" value="CCH79066.1"/>
    <property type="molecule type" value="Genomic_DNA"/>
</dbReference>
<feature type="transmembrane region" description="Helical" evidence="6">
    <location>
        <begin position="103"/>
        <end position="125"/>
    </location>
</feature>
<dbReference type="AlphaFoldDB" id="A0A077LZN6"/>